<proteinExistence type="predicted"/>
<dbReference type="PANTHER" id="PTHR48154:SF1">
    <property type="entry name" value="PROTEIN, PUTATIVE-RELATED"/>
    <property type="match status" value="1"/>
</dbReference>
<keyword evidence="3" id="KW-1185">Reference proteome</keyword>
<dbReference type="EMBL" id="QJKJ01005606">
    <property type="protein sequence ID" value="RDX89677.1"/>
    <property type="molecule type" value="Genomic_DNA"/>
</dbReference>
<organism evidence="2 3">
    <name type="scientific">Mucuna pruriens</name>
    <name type="common">Velvet bean</name>
    <name type="synonym">Dolichos pruriens</name>
    <dbReference type="NCBI Taxonomy" id="157652"/>
    <lineage>
        <taxon>Eukaryota</taxon>
        <taxon>Viridiplantae</taxon>
        <taxon>Streptophyta</taxon>
        <taxon>Embryophyta</taxon>
        <taxon>Tracheophyta</taxon>
        <taxon>Spermatophyta</taxon>
        <taxon>Magnoliopsida</taxon>
        <taxon>eudicotyledons</taxon>
        <taxon>Gunneridae</taxon>
        <taxon>Pentapetalae</taxon>
        <taxon>rosids</taxon>
        <taxon>fabids</taxon>
        <taxon>Fabales</taxon>
        <taxon>Fabaceae</taxon>
        <taxon>Papilionoideae</taxon>
        <taxon>50 kb inversion clade</taxon>
        <taxon>NPAAA clade</taxon>
        <taxon>indigoferoid/millettioid clade</taxon>
        <taxon>Phaseoleae</taxon>
        <taxon>Mucuna</taxon>
    </lineage>
</organism>
<evidence type="ECO:0000313" key="2">
    <source>
        <dbReference type="EMBL" id="RDX89677.1"/>
    </source>
</evidence>
<dbReference type="InterPro" id="IPR056647">
    <property type="entry name" value="DUF7745"/>
</dbReference>
<dbReference type="PANTHER" id="PTHR48154">
    <property type="entry name" value="PROTEIN, PUTATIVE-RELATED"/>
    <property type="match status" value="1"/>
</dbReference>
<dbReference type="Pfam" id="PF24924">
    <property type="entry name" value="DUF7745"/>
    <property type="match status" value="1"/>
</dbReference>
<dbReference type="AlphaFoldDB" id="A0A371GGJ7"/>
<dbReference type="OrthoDB" id="1396996at2759"/>
<protein>
    <recommendedName>
        <fullName evidence="1">DUF7745 domain-containing protein</fullName>
    </recommendedName>
</protein>
<reference evidence="2" key="1">
    <citation type="submission" date="2018-05" db="EMBL/GenBank/DDBJ databases">
        <title>Draft genome of Mucuna pruriens seed.</title>
        <authorList>
            <person name="Nnadi N.E."/>
            <person name="Vos R."/>
            <person name="Hasami M.H."/>
            <person name="Devisetty U.K."/>
            <person name="Aguiy J.C."/>
        </authorList>
    </citation>
    <scope>NUCLEOTIDE SEQUENCE [LARGE SCALE GENOMIC DNA]</scope>
    <source>
        <strain evidence="2">JCA_2017</strain>
    </source>
</reference>
<comment type="caution">
    <text evidence="2">The sequence shown here is derived from an EMBL/GenBank/DDBJ whole genome shotgun (WGS) entry which is preliminary data.</text>
</comment>
<feature type="non-terminal residue" evidence="2">
    <location>
        <position position="1"/>
    </location>
</feature>
<gene>
    <name evidence="2" type="ORF">CR513_28561</name>
</gene>
<evidence type="ECO:0000313" key="3">
    <source>
        <dbReference type="Proteomes" id="UP000257109"/>
    </source>
</evidence>
<evidence type="ECO:0000259" key="1">
    <source>
        <dbReference type="Pfam" id="PF24924"/>
    </source>
</evidence>
<dbReference type="Proteomes" id="UP000257109">
    <property type="component" value="Unassembled WGS sequence"/>
</dbReference>
<feature type="domain" description="DUF7745" evidence="1">
    <location>
        <begin position="1"/>
        <end position="102"/>
    </location>
</feature>
<sequence length="105" mass="12432">MDVYELLVYGIVLFPHLEDYIDLVAIDIFLAKRNKGENPVIAVLADTYCTINYCCEKNMKSLRCSTYLLYLWMTTHLFHSKCKMTCPVEDFKWCWVKTMSKQDWA</sequence>
<name>A0A371GGJ7_MUCPR</name>
<accession>A0A371GGJ7</accession>